<comment type="similarity">
    <text evidence="1">Belongs to the protein kinase superfamily. STE Ser/Thr protein kinase family. STE20 subfamily.</text>
</comment>
<evidence type="ECO:0000256" key="3">
    <source>
        <dbReference type="ARBA" id="ARBA00022679"/>
    </source>
</evidence>
<dbReference type="PANTHER" id="PTHR48012:SF10">
    <property type="entry name" value="FI20177P1"/>
    <property type="match status" value="1"/>
</dbReference>
<feature type="compositionally biased region" description="Low complexity" evidence="9">
    <location>
        <begin position="415"/>
        <end position="429"/>
    </location>
</feature>
<evidence type="ECO:0000256" key="6">
    <source>
        <dbReference type="ARBA" id="ARBA00022840"/>
    </source>
</evidence>
<dbReference type="SMART" id="SM00220">
    <property type="entry name" value="S_TKc"/>
    <property type="match status" value="1"/>
</dbReference>
<organism evidence="11 12">
    <name type="scientific">Triparma strigata</name>
    <dbReference type="NCBI Taxonomy" id="1606541"/>
    <lineage>
        <taxon>Eukaryota</taxon>
        <taxon>Sar</taxon>
        <taxon>Stramenopiles</taxon>
        <taxon>Ochrophyta</taxon>
        <taxon>Bolidophyceae</taxon>
        <taxon>Parmales</taxon>
        <taxon>Triparmaceae</taxon>
        <taxon>Triparma</taxon>
    </lineage>
</organism>
<evidence type="ECO:0000256" key="7">
    <source>
        <dbReference type="ARBA" id="ARBA00047899"/>
    </source>
</evidence>
<dbReference type="InterPro" id="IPR000719">
    <property type="entry name" value="Prot_kinase_dom"/>
</dbReference>
<dbReference type="Gene3D" id="1.10.510.10">
    <property type="entry name" value="Transferase(Phosphotransferase) domain 1"/>
    <property type="match status" value="1"/>
</dbReference>
<dbReference type="InterPro" id="IPR050629">
    <property type="entry name" value="STE20/SPS1-PAK"/>
</dbReference>
<dbReference type="AlphaFoldDB" id="A0A9W7EK16"/>
<keyword evidence="2" id="KW-0723">Serine/threonine-protein kinase</keyword>
<dbReference type="GO" id="GO:0005524">
    <property type="term" value="F:ATP binding"/>
    <property type="evidence" value="ECO:0007669"/>
    <property type="project" value="UniProtKB-KW"/>
</dbReference>
<sequence>MTTLAIPDGSGDYYEMLCELGSGSFGTVFKARLHRRRGGGHSMSSLSSPATPQKSNIVKPAESTPTHTYHAIKQIDLESTSDELSDIQQEIHILASFSNPYLTQYLGSYSLHSKLYIVMEYLPGGSVSDLLALNSTPGFEEATVAWIFRDLLNAMHYLHSNRHLHRDIKGQNVLLSSNGHLKLADFGGTVKLTDTMTKRKTFIGTPFWMAPEVIVQSSYDLKADIWSIGITAIEVMEGQPPYGDVHPVKALFFIPKKSAPRLAKGSAKMQRFVERCLQKEPADRATVEDLMCDDWMKEWEGQQECRQLLDLMAVKISREGTMKGEEGTNTQLSPPPPPIIGVERVGSRDDKTLTTNNKAPSPRVTDAEGMGMRRVKEKKAGTKLEPLLTEEEGSFWDFGDGGGEGDGDVDDGGTEVESNATTSTVTTPTGVAKESLSDSYNSTVGPALASLSETNFTETWAGAGSRAVGVKEAIRNVQENMQLLDLLTNGESTDMLMEKIIENIVGGVDDEGGGGGERSA</sequence>
<name>A0A9W7EK16_9STRA</name>
<dbReference type="Pfam" id="PF00069">
    <property type="entry name" value="Pkinase"/>
    <property type="match status" value="1"/>
</dbReference>
<keyword evidence="3" id="KW-0808">Transferase</keyword>
<proteinExistence type="inferred from homology"/>
<protein>
    <recommendedName>
        <fullName evidence="10">Protein kinase domain-containing protein</fullName>
    </recommendedName>
</protein>
<dbReference type="PROSITE" id="PS50011">
    <property type="entry name" value="PROTEIN_KINASE_DOM"/>
    <property type="match status" value="1"/>
</dbReference>
<evidence type="ECO:0000256" key="2">
    <source>
        <dbReference type="ARBA" id="ARBA00022527"/>
    </source>
</evidence>
<dbReference type="GO" id="GO:0004674">
    <property type="term" value="F:protein serine/threonine kinase activity"/>
    <property type="evidence" value="ECO:0007669"/>
    <property type="project" value="UniProtKB-KW"/>
</dbReference>
<dbReference type="PANTHER" id="PTHR48012">
    <property type="entry name" value="STERILE20-LIKE KINASE, ISOFORM B-RELATED"/>
    <property type="match status" value="1"/>
</dbReference>
<feature type="region of interest" description="Disordered" evidence="9">
    <location>
        <begin position="322"/>
        <end position="379"/>
    </location>
</feature>
<dbReference type="InterPro" id="IPR011009">
    <property type="entry name" value="Kinase-like_dom_sf"/>
</dbReference>
<evidence type="ECO:0000256" key="1">
    <source>
        <dbReference type="ARBA" id="ARBA00008874"/>
    </source>
</evidence>
<dbReference type="EMBL" id="BRXY01000263">
    <property type="protein sequence ID" value="GMH81888.1"/>
    <property type="molecule type" value="Genomic_DNA"/>
</dbReference>
<keyword evidence="4" id="KW-0547">Nucleotide-binding</keyword>
<accession>A0A9W7EK16</accession>
<feature type="compositionally biased region" description="Acidic residues" evidence="9">
    <location>
        <begin position="403"/>
        <end position="414"/>
    </location>
</feature>
<comment type="catalytic activity">
    <reaction evidence="8">
        <text>L-seryl-[protein] + ATP = O-phospho-L-seryl-[protein] + ADP + H(+)</text>
        <dbReference type="Rhea" id="RHEA:17989"/>
        <dbReference type="Rhea" id="RHEA-COMP:9863"/>
        <dbReference type="Rhea" id="RHEA-COMP:11604"/>
        <dbReference type="ChEBI" id="CHEBI:15378"/>
        <dbReference type="ChEBI" id="CHEBI:29999"/>
        <dbReference type="ChEBI" id="CHEBI:30616"/>
        <dbReference type="ChEBI" id="CHEBI:83421"/>
        <dbReference type="ChEBI" id="CHEBI:456216"/>
        <dbReference type="EC" id="2.7.11.1"/>
    </reaction>
</comment>
<reference evidence="12" key="1">
    <citation type="journal article" date="2023" name="Commun. Biol.">
        <title>Genome analysis of Parmales, the sister group of diatoms, reveals the evolutionary specialization of diatoms from phago-mixotrophs to photoautotrophs.</title>
        <authorList>
            <person name="Ban H."/>
            <person name="Sato S."/>
            <person name="Yoshikawa S."/>
            <person name="Yamada K."/>
            <person name="Nakamura Y."/>
            <person name="Ichinomiya M."/>
            <person name="Sato N."/>
            <person name="Blanc-Mathieu R."/>
            <person name="Endo H."/>
            <person name="Kuwata A."/>
            <person name="Ogata H."/>
        </authorList>
    </citation>
    <scope>NUCLEOTIDE SEQUENCE [LARGE SCALE GENOMIC DNA]</scope>
    <source>
        <strain evidence="12">NIES 3701</strain>
    </source>
</reference>
<dbReference type="SUPFAM" id="SSF56112">
    <property type="entry name" value="Protein kinase-like (PK-like)"/>
    <property type="match status" value="1"/>
</dbReference>
<evidence type="ECO:0000256" key="5">
    <source>
        <dbReference type="ARBA" id="ARBA00022777"/>
    </source>
</evidence>
<keyword evidence="6" id="KW-0067">ATP-binding</keyword>
<comment type="catalytic activity">
    <reaction evidence="7">
        <text>L-threonyl-[protein] + ATP = O-phospho-L-threonyl-[protein] + ADP + H(+)</text>
        <dbReference type="Rhea" id="RHEA:46608"/>
        <dbReference type="Rhea" id="RHEA-COMP:11060"/>
        <dbReference type="Rhea" id="RHEA-COMP:11605"/>
        <dbReference type="ChEBI" id="CHEBI:15378"/>
        <dbReference type="ChEBI" id="CHEBI:30013"/>
        <dbReference type="ChEBI" id="CHEBI:30616"/>
        <dbReference type="ChEBI" id="CHEBI:61977"/>
        <dbReference type="ChEBI" id="CHEBI:456216"/>
        <dbReference type="EC" id="2.7.11.1"/>
    </reaction>
</comment>
<feature type="domain" description="Protein kinase" evidence="10">
    <location>
        <begin position="14"/>
        <end position="296"/>
    </location>
</feature>
<dbReference type="OrthoDB" id="8693905at2759"/>
<comment type="caution">
    <text evidence="11">The sequence shown here is derived from an EMBL/GenBank/DDBJ whole genome shotgun (WGS) entry which is preliminary data.</text>
</comment>
<evidence type="ECO:0000313" key="11">
    <source>
        <dbReference type="EMBL" id="GMH81888.1"/>
    </source>
</evidence>
<keyword evidence="12" id="KW-1185">Reference proteome</keyword>
<evidence type="ECO:0000256" key="9">
    <source>
        <dbReference type="SAM" id="MobiDB-lite"/>
    </source>
</evidence>
<evidence type="ECO:0000256" key="8">
    <source>
        <dbReference type="ARBA" id="ARBA00048679"/>
    </source>
</evidence>
<gene>
    <name evidence="11" type="ORF">TrST_g5825</name>
</gene>
<evidence type="ECO:0000259" key="10">
    <source>
        <dbReference type="PROSITE" id="PS50011"/>
    </source>
</evidence>
<dbReference type="GO" id="GO:0005737">
    <property type="term" value="C:cytoplasm"/>
    <property type="evidence" value="ECO:0007669"/>
    <property type="project" value="TreeGrafter"/>
</dbReference>
<feature type="region of interest" description="Disordered" evidence="9">
    <location>
        <begin position="393"/>
        <end position="430"/>
    </location>
</feature>
<dbReference type="Proteomes" id="UP001165085">
    <property type="component" value="Unassembled WGS sequence"/>
</dbReference>
<keyword evidence="5" id="KW-0418">Kinase</keyword>
<evidence type="ECO:0000256" key="4">
    <source>
        <dbReference type="ARBA" id="ARBA00022741"/>
    </source>
</evidence>
<evidence type="ECO:0000313" key="12">
    <source>
        <dbReference type="Proteomes" id="UP001165085"/>
    </source>
</evidence>